<evidence type="ECO:0000256" key="5">
    <source>
        <dbReference type="SAM" id="MobiDB-lite"/>
    </source>
</evidence>
<protein>
    <submittedName>
        <fullName evidence="8">DEAD/DEAH box helicase</fullName>
    </submittedName>
</protein>
<dbReference type="GO" id="GO:0003676">
    <property type="term" value="F:nucleic acid binding"/>
    <property type="evidence" value="ECO:0007669"/>
    <property type="project" value="InterPro"/>
</dbReference>
<dbReference type="Pfam" id="PF23002">
    <property type="entry name" value="PIN-like_DDX60"/>
    <property type="match status" value="1"/>
</dbReference>
<keyword evidence="4" id="KW-0067">ATP-binding</keyword>
<dbReference type="InterPro" id="IPR001650">
    <property type="entry name" value="Helicase_C-like"/>
</dbReference>
<evidence type="ECO:0000313" key="8">
    <source>
        <dbReference type="EMBL" id="PRQ77612.1"/>
    </source>
</evidence>
<dbReference type="SUPFAM" id="SSF52540">
    <property type="entry name" value="P-loop containing nucleoside triphosphate hydrolases"/>
    <property type="match status" value="1"/>
</dbReference>
<evidence type="ECO:0000256" key="2">
    <source>
        <dbReference type="ARBA" id="ARBA00022801"/>
    </source>
</evidence>
<dbReference type="PROSITE" id="PS51194">
    <property type="entry name" value="HELICASE_CTER"/>
    <property type="match status" value="1"/>
</dbReference>
<gene>
    <name evidence="8" type="ORF">AAT19DRAFT_8680</name>
</gene>
<feature type="compositionally biased region" description="Basic and acidic residues" evidence="5">
    <location>
        <begin position="1915"/>
        <end position="1937"/>
    </location>
</feature>
<proteinExistence type="predicted"/>
<keyword evidence="2" id="KW-0378">Hydrolase</keyword>
<dbReference type="InterPro" id="IPR059032">
    <property type="entry name" value="WHD_DDX60"/>
</dbReference>
<evidence type="ECO:0000256" key="1">
    <source>
        <dbReference type="ARBA" id="ARBA00022741"/>
    </source>
</evidence>
<dbReference type="InterPro" id="IPR052431">
    <property type="entry name" value="SKI2_subfamily_helicases"/>
</dbReference>
<dbReference type="GO" id="GO:0004386">
    <property type="term" value="F:helicase activity"/>
    <property type="evidence" value="ECO:0007669"/>
    <property type="project" value="UniProtKB-KW"/>
</dbReference>
<dbReference type="PANTHER" id="PTHR44533">
    <property type="entry name" value="DEAD/H RNA HELICASE, PUTATIVE-RELATED"/>
    <property type="match status" value="1"/>
</dbReference>
<evidence type="ECO:0000259" key="7">
    <source>
        <dbReference type="PROSITE" id="PS51194"/>
    </source>
</evidence>
<name>A0A2T0AHZ2_RHOTO</name>
<organism evidence="8 9">
    <name type="scientific">Rhodotorula toruloides</name>
    <name type="common">Yeast</name>
    <name type="synonym">Rhodosporidium toruloides</name>
    <dbReference type="NCBI Taxonomy" id="5286"/>
    <lineage>
        <taxon>Eukaryota</taxon>
        <taxon>Fungi</taxon>
        <taxon>Dikarya</taxon>
        <taxon>Basidiomycota</taxon>
        <taxon>Pucciniomycotina</taxon>
        <taxon>Microbotryomycetes</taxon>
        <taxon>Sporidiobolales</taxon>
        <taxon>Sporidiobolaceae</taxon>
        <taxon>Rhodotorula</taxon>
    </lineage>
</organism>
<dbReference type="PROSITE" id="PS51192">
    <property type="entry name" value="HELICASE_ATP_BIND_1"/>
    <property type="match status" value="1"/>
</dbReference>
<dbReference type="EMBL" id="LCTV02000001">
    <property type="protein sequence ID" value="PRQ77612.1"/>
    <property type="molecule type" value="Genomic_DNA"/>
</dbReference>
<accession>A0A2T0AHZ2</accession>
<evidence type="ECO:0000313" key="9">
    <source>
        <dbReference type="Proteomes" id="UP000239560"/>
    </source>
</evidence>
<dbReference type="Gene3D" id="3.40.50.300">
    <property type="entry name" value="P-loop containing nucleotide triphosphate hydrolases"/>
    <property type="match status" value="2"/>
</dbReference>
<evidence type="ECO:0000256" key="3">
    <source>
        <dbReference type="ARBA" id="ARBA00022806"/>
    </source>
</evidence>
<keyword evidence="1" id="KW-0547">Nucleotide-binding</keyword>
<feature type="domain" description="Helicase C-terminal" evidence="7">
    <location>
        <begin position="1434"/>
        <end position="1584"/>
    </location>
</feature>
<dbReference type="InterPro" id="IPR014001">
    <property type="entry name" value="Helicase_ATP-bd"/>
</dbReference>
<dbReference type="GO" id="GO:0016787">
    <property type="term" value="F:hydrolase activity"/>
    <property type="evidence" value="ECO:0007669"/>
    <property type="project" value="UniProtKB-KW"/>
</dbReference>
<dbReference type="InterPro" id="IPR011545">
    <property type="entry name" value="DEAD/DEAH_box_helicase_dom"/>
</dbReference>
<dbReference type="PANTHER" id="PTHR44533:SF4">
    <property type="entry name" value="DEAD_H RNA HELICASE, PUTATIVE-RELATED"/>
    <property type="match status" value="1"/>
</dbReference>
<feature type="region of interest" description="Disordered" evidence="5">
    <location>
        <begin position="684"/>
        <end position="730"/>
    </location>
</feature>
<dbReference type="InterPro" id="IPR055124">
    <property type="entry name" value="PIN-like_DDX60"/>
</dbReference>
<evidence type="ECO:0000256" key="4">
    <source>
        <dbReference type="ARBA" id="ARBA00022840"/>
    </source>
</evidence>
<dbReference type="GO" id="GO:0005524">
    <property type="term" value="F:ATP binding"/>
    <property type="evidence" value="ECO:0007669"/>
    <property type="project" value="UniProtKB-KW"/>
</dbReference>
<dbReference type="OrthoDB" id="2320933at2759"/>
<dbReference type="SMART" id="SM00490">
    <property type="entry name" value="HELICc"/>
    <property type="match status" value="1"/>
</dbReference>
<feature type="region of interest" description="Disordered" evidence="5">
    <location>
        <begin position="887"/>
        <end position="929"/>
    </location>
</feature>
<dbReference type="GO" id="GO:0005737">
    <property type="term" value="C:cytoplasm"/>
    <property type="evidence" value="ECO:0007669"/>
    <property type="project" value="TreeGrafter"/>
</dbReference>
<dbReference type="Proteomes" id="UP000239560">
    <property type="component" value="Unassembled WGS sequence"/>
</dbReference>
<reference evidence="8 9" key="1">
    <citation type="journal article" date="2018" name="Elife">
        <title>Functional genomics of lipid metabolism in the oleaginous yeast Rhodosporidium toruloides.</title>
        <authorList>
            <person name="Coradetti S.T."/>
            <person name="Pinel D."/>
            <person name="Geiselman G."/>
            <person name="Ito M."/>
            <person name="Mondo S."/>
            <person name="Reilly M.C."/>
            <person name="Cheng Y.F."/>
            <person name="Bauer S."/>
            <person name="Grigoriev I."/>
            <person name="Gladden J.M."/>
            <person name="Simmons B.A."/>
            <person name="Brem R."/>
            <person name="Arkin A.P."/>
            <person name="Skerker J.M."/>
        </authorList>
    </citation>
    <scope>NUCLEOTIDE SEQUENCE [LARGE SCALE GENOMIC DNA]</scope>
    <source>
        <strain evidence="8 9">NBRC 0880</strain>
    </source>
</reference>
<feature type="region of interest" description="Disordered" evidence="5">
    <location>
        <begin position="602"/>
        <end position="626"/>
    </location>
</feature>
<comment type="caution">
    <text evidence="8">The sequence shown here is derived from an EMBL/GenBank/DDBJ whole genome shotgun (WGS) entry which is preliminary data.</text>
</comment>
<keyword evidence="3 8" id="KW-0347">Helicase</keyword>
<dbReference type="SMART" id="SM00487">
    <property type="entry name" value="DEXDc"/>
    <property type="match status" value="1"/>
</dbReference>
<dbReference type="Pfam" id="PF00270">
    <property type="entry name" value="DEAD"/>
    <property type="match status" value="1"/>
</dbReference>
<dbReference type="Pfam" id="PF00271">
    <property type="entry name" value="Helicase_C"/>
    <property type="match status" value="1"/>
</dbReference>
<feature type="compositionally biased region" description="Polar residues" evidence="5">
    <location>
        <begin position="690"/>
        <end position="710"/>
    </location>
</feature>
<feature type="compositionally biased region" description="Basic and acidic residues" evidence="5">
    <location>
        <begin position="887"/>
        <end position="898"/>
    </location>
</feature>
<feature type="compositionally biased region" description="Low complexity" evidence="5">
    <location>
        <begin position="906"/>
        <end position="926"/>
    </location>
</feature>
<dbReference type="Pfam" id="PF26076">
    <property type="entry name" value="WHD_DDX60"/>
    <property type="match status" value="1"/>
</dbReference>
<feature type="region of interest" description="Disordered" evidence="5">
    <location>
        <begin position="1911"/>
        <end position="1940"/>
    </location>
</feature>
<evidence type="ECO:0000259" key="6">
    <source>
        <dbReference type="PROSITE" id="PS51192"/>
    </source>
</evidence>
<feature type="domain" description="Helicase ATP-binding" evidence="6">
    <location>
        <begin position="999"/>
        <end position="1166"/>
    </location>
</feature>
<sequence length="1970" mass="218516">MRVNFARWHTSRSRPQRLTMAQAADGATNGSGQLTAHDALNRLDSCVLLSPPHLLHSQGPLQPPLSMTGGRWSTVRLQMGWMGYVRGAASLEEAYSSDAVDSPRFILSALSLRTLQRKTPVVRLRTSSKLRCCSALTSSSLAPPIPDLSLHLVLSYPFSPPFQHASWFIAQYPRWMDVLIYSGQELFILDGDALLQFVLDDELLGLGRAGDPSMQLLHATWLMEKTIEELLKKDTTFEIVFFESQAHSTIHTGESDYITSARRLARSVLMRRANLPDTKVHHFESLQDEEWKAWYQRKRPMYVLGYDGGLQTKENELQAERILLQRQNLYDTVHQSLPYVLLQAAEFTDTKINTYFYDVVRGTVEALPANITAAVSAARAALDKALPTLPSISSAPSSVSVEDLLSSAASTFLASSPSAQESTLLYLYLSHVLLLPTIPLRSRAQRIPTPSKELMAVLEPFLAKFYASLSAAIEALPESERTNPLADLDIDGRIFFLLLVEVLNGDVSSSSLGDFLGPQVASRLSSLWSSLSSTSEPDLAALRSALPSQSTELPALPSPLTEDTVLPYTSSIFTEHLSSVNVSVSASSTLATLPNKLDEKSVFSDSHGWSNPKPALPTHLGGPPPPVLDYREKKKRDRKEQRFMAQMQKSAASLTGALGGALKQQVIPAVGKRSASVLREKVAAAAKSSRPGSGINTPALSESGASTPTGSEVGRDGSTTGGRGSKKDKVKVLTSREKLIAENAAKKVQEEGKENYKWWIERLDDLKDLPIPGQISQITSYLKNKRAQDPWLGTEMVVKRLDLELRAWIADDRREADDVKDRYRVFIARTASALLQKYLRAQQDGSGAVIITEKQGRAITNTLAVMGLECLIPEGIEFVAIDKGESKKDKKAAEDDGKKKKGGAKPGSKAAQAAKKDATASASSKASKGEKDERAKLTFHYCSLIDKDEGEALYDWMEIDENPLEWQLRNMGEYMARELDSKPDPRVDFEPDAWQREVLDNIDQDKSMLIVAPTSSGKTFISFAAMERVLRESDEGVVVYVAPSKALVNQVAAECFARFSKEVPGQALWAVHTGDYRVNNPQNCQILVTVPQVFSEMLLNPALARVWTPRIKRVIVDEIHAVAEEGSGMWEQVLLMNPAPIIGLSATVGAPERFSAWLESVEQANGRQYALIIHTHRFNALRKFAYAPRMNEWPVKPIGPLDEYRSRPQIFAPVHPVAALGLGDPEMPEDLALEPRDCLALWRAMSTVDKELDPKLKPRKFFAPTPVIAIRHCIEYEKQLKKILLEWRNEPDYASPTSRFSRTVEFLEKPLRDSLGISEKLIEDATEDQFNSLFTPLLADLNAQNQLPAILFNFSRDHCESLAKRISKDLETAEDQWRKNSSTFKERVARAKAAEKAAAKKAKAMETSTVNRKQEEEAARMGVVEEAPSFDPEAPSEEFTFVGKGISYVEFKKDVDDLLFLDMDPWLINALRRGIGVHHSGMPRRYRVLVENLYRRGVLRVVISTQTLALGINAPARTAVFAGDSLELNPLNFRQCAGRAGRRGFDLVGNVLFVGVRLDRIQRLLLSKLPKLGGTFPLTTTLLLRLNNLVHGSEEAELPKMAVETLLDLPQLAVSHASASGNRDQTRHFARFAIEYLRRVGLLDENGTPKTLYGITSALYSEEPANFALAALLRSGKLHEVAKGLDSDPDNTMRLMLTILATLFARVHRRKQSTETLRSTRNSTSLIVLPPLPDSSRKVLDEHHKAVLSVFTTYAKEYAEQNEDQLASDDQLPLSQRKAAAAESADSAFTSKLRQSELQFESRSAFAAASGHGDDFHNITELARSARAGVVVQQHAVPELASPPFDSPEHDLDAFVVDFYRHGDLQTLIRESSIERGDVWYRLQDFDRALAAIHSAIKTLCTSKGDDVEEDLDVEDARDAREDRGHDDGPSSRDKALVRPPGLGDDDWKLYQVIDTLHKDFSAKFYAIFA</sequence>
<dbReference type="InterPro" id="IPR027417">
    <property type="entry name" value="P-loop_NTPase"/>
</dbReference>
<dbReference type="FunFam" id="3.40.50.300:FF:001039">
    <property type="entry name" value="ATP-dependent RNA helicase DDX60"/>
    <property type="match status" value="1"/>
</dbReference>